<accession>A0A921H621</accession>
<organism evidence="1 2">
    <name type="scientific">Butyricimonas virosa</name>
    <dbReference type="NCBI Taxonomy" id="544645"/>
    <lineage>
        <taxon>Bacteria</taxon>
        <taxon>Pseudomonadati</taxon>
        <taxon>Bacteroidota</taxon>
        <taxon>Bacteroidia</taxon>
        <taxon>Bacteroidales</taxon>
        <taxon>Odoribacteraceae</taxon>
        <taxon>Butyricimonas</taxon>
    </lineage>
</organism>
<gene>
    <name evidence="1" type="ORF">K8V05_08470</name>
</gene>
<name>A0A921H621_9BACT</name>
<dbReference type="AlphaFoldDB" id="A0A921H621"/>
<proteinExistence type="predicted"/>
<feature type="non-terminal residue" evidence="1">
    <location>
        <position position="1"/>
    </location>
</feature>
<protein>
    <submittedName>
        <fullName evidence="1">Uncharacterized protein</fullName>
    </submittedName>
</protein>
<evidence type="ECO:0000313" key="1">
    <source>
        <dbReference type="EMBL" id="HJF70773.1"/>
    </source>
</evidence>
<dbReference type="EMBL" id="DYVS01000141">
    <property type="protein sequence ID" value="HJF70773.1"/>
    <property type="molecule type" value="Genomic_DNA"/>
</dbReference>
<reference evidence="1" key="2">
    <citation type="submission" date="2021-09" db="EMBL/GenBank/DDBJ databases">
        <authorList>
            <person name="Gilroy R."/>
        </authorList>
    </citation>
    <scope>NUCLEOTIDE SEQUENCE</scope>
    <source>
        <strain evidence="1">6966</strain>
    </source>
</reference>
<sequence length="310" mass="36168">TWEEAFDLKYEMGMLPEPFIPTCVTSIAPRDWSYTRNILLTTTEVYCKNVGSGYIYELPQNNILEEEKTFKVAPVVITSGEDITSQWEPPVILYDTDNNRFVQLDLTWNGTSCRIPTLKKEIWPMVTGKDFVYATNTRQNYASSFIILRDNNNKLWLHGLGNIYQNSFAQLEKYYYQLDAPDIERAKLFAVHTYYYFLFYVVDNQIYQFDMVTKESRKLTPKDKDGNDINFSGEEITFIKFNLLQYGNRNDPNGYGQSEYCLIVGSTKGGETGGMIRMLNIKERMNDEVTLYKEYPGFAKPIDIVFRERK</sequence>
<dbReference type="Proteomes" id="UP000742098">
    <property type="component" value="Unassembled WGS sequence"/>
</dbReference>
<evidence type="ECO:0000313" key="2">
    <source>
        <dbReference type="Proteomes" id="UP000742098"/>
    </source>
</evidence>
<comment type="caution">
    <text evidence="1">The sequence shown here is derived from an EMBL/GenBank/DDBJ whole genome shotgun (WGS) entry which is preliminary data.</text>
</comment>
<reference evidence="1" key="1">
    <citation type="journal article" date="2021" name="PeerJ">
        <title>Extensive microbial diversity within the chicken gut microbiome revealed by metagenomics and culture.</title>
        <authorList>
            <person name="Gilroy R."/>
            <person name="Ravi A."/>
            <person name="Getino M."/>
            <person name="Pursley I."/>
            <person name="Horton D.L."/>
            <person name="Alikhan N.F."/>
            <person name="Baker D."/>
            <person name="Gharbi K."/>
            <person name="Hall N."/>
            <person name="Watson M."/>
            <person name="Adriaenssens E.M."/>
            <person name="Foster-Nyarko E."/>
            <person name="Jarju S."/>
            <person name="Secka A."/>
            <person name="Antonio M."/>
            <person name="Oren A."/>
            <person name="Chaudhuri R.R."/>
            <person name="La Ragione R."/>
            <person name="Hildebrand F."/>
            <person name="Pallen M.J."/>
        </authorList>
    </citation>
    <scope>NUCLEOTIDE SEQUENCE</scope>
    <source>
        <strain evidence="1">6966</strain>
    </source>
</reference>